<evidence type="ECO:0000256" key="6">
    <source>
        <dbReference type="PROSITE-ProRule" id="PRU10085"/>
    </source>
</evidence>
<evidence type="ECO:0000256" key="4">
    <source>
        <dbReference type="ARBA" id="ARBA00022801"/>
    </source>
</evidence>
<geneLocation type="chloroplast" evidence="11"/>
<dbReference type="SUPFAM" id="SSF52096">
    <property type="entry name" value="ClpP/crotonase"/>
    <property type="match status" value="1"/>
</dbReference>
<proteinExistence type="inferred from homology"/>
<dbReference type="AlphaFoldDB" id="A0A1D0CI74"/>
<evidence type="ECO:0000256" key="3">
    <source>
        <dbReference type="ARBA" id="ARBA00022670"/>
    </source>
</evidence>
<dbReference type="GO" id="GO:0009368">
    <property type="term" value="C:endopeptidase Clp complex"/>
    <property type="evidence" value="ECO:0007669"/>
    <property type="project" value="TreeGrafter"/>
</dbReference>
<evidence type="ECO:0000256" key="2">
    <source>
        <dbReference type="ARBA" id="ARBA00022640"/>
    </source>
</evidence>
<dbReference type="Pfam" id="PF00574">
    <property type="entry name" value="CLP_protease"/>
    <property type="match status" value="2"/>
</dbReference>
<keyword evidence="4 8" id="KW-0378">Hydrolase</keyword>
<evidence type="ECO:0000256" key="10">
    <source>
        <dbReference type="SAM" id="MobiDB-lite"/>
    </source>
</evidence>
<dbReference type="GO" id="GO:0004176">
    <property type="term" value="F:ATP-dependent peptidase activity"/>
    <property type="evidence" value="ECO:0007669"/>
    <property type="project" value="InterPro"/>
</dbReference>
<evidence type="ECO:0000256" key="9">
    <source>
        <dbReference type="RuleBase" id="RU003567"/>
    </source>
</evidence>
<dbReference type="InterPro" id="IPR023562">
    <property type="entry name" value="ClpP/TepA"/>
</dbReference>
<dbReference type="GO" id="GO:0051117">
    <property type="term" value="F:ATPase binding"/>
    <property type="evidence" value="ECO:0007669"/>
    <property type="project" value="TreeGrafter"/>
</dbReference>
<sequence>MPVGIPKIPFQEPEEEDSDWVDLYNGLYRSRAIFLGKRLDEETSTQIQNLLVYLDIRHSDRDSDSDSDGDGDSDSDSDSDSDIDIESNRDVFFYINSRGGSIVSGVAIYDLMQAVQPDVQTLCVGIAASMAAFLLLGGETTKRLAFPHARVMMHQPECDLQEKTLSEDYVTELNIVNTLYLNVVGIYAKRTGKDPDTIHIDIQRSQLMTAKETQDYGIIDYITREKDDY</sequence>
<protein>
    <recommendedName>
        <fullName evidence="9">ATP-dependent Clp protease proteolytic subunit</fullName>
        <ecNumber evidence="8">3.4.21.92</ecNumber>
    </recommendedName>
</protein>
<dbReference type="InterPro" id="IPR029045">
    <property type="entry name" value="ClpP/crotonase-like_dom_sf"/>
</dbReference>
<dbReference type="InterPro" id="IPR033135">
    <property type="entry name" value="ClpP_His_AS"/>
</dbReference>
<dbReference type="InterPro" id="IPR001907">
    <property type="entry name" value="ClpP"/>
</dbReference>
<dbReference type="PANTHER" id="PTHR10381:SF15">
    <property type="entry name" value="CHLOROPLASTIC ATP-DEPENDENT CLP PROTEASE PROTEOLYTIC SUBUNIT 1"/>
    <property type="match status" value="1"/>
</dbReference>
<name>A0A1D0CI74_9FABA</name>
<feature type="compositionally biased region" description="Acidic residues" evidence="10">
    <location>
        <begin position="65"/>
        <end position="83"/>
    </location>
</feature>
<dbReference type="Gene3D" id="3.90.226.10">
    <property type="entry name" value="2-enoyl-CoA Hydratase, Chain A, domain 1"/>
    <property type="match status" value="1"/>
</dbReference>
<comment type="similarity">
    <text evidence="1 9">Belongs to the peptidase S14 family.</text>
</comment>
<keyword evidence="5 8" id="KW-0720">Serine protease</keyword>
<accession>A0A1D0CI74</accession>
<feature type="active site" evidence="7">
    <location>
        <position position="154"/>
    </location>
</feature>
<evidence type="ECO:0000256" key="8">
    <source>
        <dbReference type="RuleBase" id="RU000549"/>
    </source>
</evidence>
<dbReference type="PRINTS" id="PR00127">
    <property type="entry name" value="CLPPROTEASEP"/>
</dbReference>
<dbReference type="EC" id="3.4.21.92" evidence="8"/>
<dbReference type="PROSITE" id="PS00382">
    <property type="entry name" value="CLP_PROTEASE_HIS"/>
    <property type="match status" value="1"/>
</dbReference>
<dbReference type="InterPro" id="IPR018215">
    <property type="entry name" value="ClpP_Ser_AS"/>
</dbReference>
<keyword evidence="3 8" id="KW-0645">Protease</keyword>
<dbReference type="GO" id="GO:0009532">
    <property type="term" value="C:plastid stroma"/>
    <property type="evidence" value="ECO:0007669"/>
    <property type="project" value="UniProtKB-ARBA"/>
</dbReference>
<dbReference type="GO" id="GO:0004252">
    <property type="term" value="F:serine-type endopeptidase activity"/>
    <property type="evidence" value="ECO:0007669"/>
    <property type="project" value="UniProtKB-EC"/>
</dbReference>
<evidence type="ECO:0000256" key="5">
    <source>
        <dbReference type="ARBA" id="ARBA00022825"/>
    </source>
</evidence>
<dbReference type="EMBL" id="LN885312">
    <property type="protein sequence ID" value="CUR06553.1"/>
    <property type="molecule type" value="Genomic_DNA"/>
</dbReference>
<keyword evidence="11" id="KW-0150">Chloroplast</keyword>
<evidence type="ECO:0000256" key="1">
    <source>
        <dbReference type="ARBA" id="ARBA00007039"/>
    </source>
</evidence>
<reference evidence="11" key="1">
    <citation type="submission" date="2015-09" db="EMBL/GenBank/DDBJ databases">
        <authorList>
            <person name="Jackson K.R."/>
            <person name="Lunt B.L."/>
            <person name="Fisher J.N.B."/>
            <person name="Gardner A.V."/>
            <person name="Bailey M.E."/>
            <person name="Deus L.M."/>
            <person name="Earl A.S."/>
            <person name="Gibby P.D."/>
            <person name="Hartmann K.A."/>
            <person name="Liu J.E."/>
            <person name="Manci A.M."/>
            <person name="Nielsen D.A."/>
            <person name="Solomon M.B."/>
            <person name="Breakwell D.P."/>
            <person name="Burnett S.H."/>
            <person name="Grose J.H."/>
        </authorList>
    </citation>
    <scope>NUCLEOTIDE SEQUENCE</scope>
    <source>
        <strain evidence="11">253SCI</strain>
    </source>
</reference>
<reference evidence="11" key="2">
    <citation type="submission" date="2016-09" db="EMBL/GenBank/DDBJ databases">
        <title>Integration of Complete Chloroplast Genome Sequences with Small Amplicon Datasets Improves Phylogenetic Resolution in Acacia.</title>
        <authorList>
            <person name="Williams A.V."/>
            <person name="Miller J.T."/>
            <person name="Small I."/>
            <person name="Nevill P.G."/>
            <person name="Boykin L.M."/>
        </authorList>
    </citation>
    <scope>NUCLEOTIDE SEQUENCE</scope>
    <source>
        <strain evidence="11">253SCI</strain>
    </source>
</reference>
<organism evidence="11">
    <name type="scientific">Acacia scirpifolia</name>
    <dbReference type="NCBI Taxonomy" id="1174885"/>
    <lineage>
        <taxon>Eukaryota</taxon>
        <taxon>Viridiplantae</taxon>
        <taxon>Streptophyta</taxon>
        <taxon>Embryophyta</taxon>
        <taxon>Tracheophyta</taxon>
        <taxon>Spermatophyta</taxon>
        <taxon>Magnoliopsida</taxon>
        <taxon>eudicotyledons</taxon>
        <taxon>Gunneridae</taxon>
        <taxon>Pentapetalae</taxon>
        <taxon>rosids</taxon>
        <taxon>fabids</taxon>
        <taxon>Fabales</taxon>
        <taxon>Fabaceae</taxon>
        <taxon>Caesalpinioideae</taxon>
        <taxon>mimosoid clade</taxon>
        <taxon>Acacieae</taxon>
        <taxon>Acacia</taxon>
    </lineage>
</organism>
<evidence type="ECO:0000256" key="7">
    <source>
        <dbReference type="PROSITE-ProRule" id="PRU10086"/>
    </source>
</evidence>
<dbReference type="GO" id="GO:0006515">
    <property type="term" value="P:protein quality control for misfolded or incompletely synthesized proteins"/>
    <property type="evidence" value="ECO:0007669"/>
    <property type="project" value="TreeGrafter"/>
</dbReference>
<keyword evidence="2 11" id="KW-0934">Plastid</keyword>
<gene>
    <name evidence="11" type="primary">clpP1</name>
</gene>
<dbReference type="PANTHER" id="PTHR10381">
    <property type="entry name" value="ATP-DEPENDENT CLP PROTEASE PROTEOLYTIC SUBUNIT"/>
    <property type="match status" value="1"/>
</dbReference>
<dbReference type="PROSITE" id="PS00381">
    <property type="entry name" value="CLP_PROTEASE_SER"/>
    <property type="match status" value="1"/>
</dbReference>
<evidence type="ECO:0000313" key="11">
    <source>
        <dbReference type="EMBL" id="CUR06553.1"/>
    </source>
</evidence>
<feature type="active site" evidence="6">
    <location>
        <position position="129"/>
    </location>
</feature>
<feature type="region of interest" description="Disordered" evidence="10">
    <location>
        <begin position="60"/>
        <end position="83"/>
    </location>
</feature>
<dbReference type="CDD" id="cd07017">
    <property type="entry name" value="S14_ClpP_2"/>
    <property type="match status" value="1"/>
</dbReference>